<evidence type="ECO:0000256" key="3">
    <source>
        <dbReference type="ARBA" id="ARBA00023012"/>
    </source>
</evidence>
<sequence>MNRSNSNETSTIGYLSHEQRTMPNDAVWQVARIIAVAASYGYGIVLLAADQMVGTIDWIGCILAAAVMALCIITLRFPVTAVSMQTTLLIGINAIPALSPLMLPLFPSFATALMVLSYRLSLPGIALGIAQSVIVIIIHDMLGMTGVNPSHTLDMIIAVALPAASYLGIGLHWRNDVANMRRMNRELERQREINAERQRRETIAATLHDQVTNRLAYQILRMQHDLQAWQERPAQPDQYRAEIIQLADISQELLKIVRSTIDVLSSETPINADSTGRNSFPKTDASLASPDPDTEMEMFVAHLAQSEEEMRNIGFTISTSITGNIPQNYDPMTLDIIHAGIDEFTSNMIKYADPNDACSLGITITPTDITVASSNADAGSTRTHTTRSFTGGRGLSRLDRTAAAAGGTLSREQHGPIRAFHLRVPWHQLGK</sequence>
<dbReference type="AlphaFoldDB" id="A0A5M9ZBF4"/>
<dbReference type="PANTHER" id="PTHR24421">
    <property type="entry name" value="NITRATE/NITRITE SENSOR PROTEIN NARX-RELATED"/>
    <property type="match status" value="1"/>
</dbReference>
<dbReference type="Proteomes" id="UP000326060">
    <property type="component" value="Unassembled WGS sequence"/>
</dbReference>
<feature type="transmembrane region" description="Helical" evidence="5">
    <location>
        <begin position="125"/>
        <end position="143"/>
    </location>
</feature>
<dbReference type="RefSeq" id="WP_150394474.1">
    <property type="nucleotide sequence ID" value="NZ_RZJP01000003.1"/>
</dbReference>
<dbReference type="GO" id="GO:0000160">
    <property type="term" value="P:phosphorelay signal transduction system"/>
    <property type="evidence" value="ECO:0007669"/>
    <property type="project" value="UniProtKB-KW"/>
</dbReference>
<feature type="transmembrane region" description="Helical" evidence="5">
    <location>
        <begin position="56"/>
        <end position="77"/>
    </location>
</feature>
<reference evidence="6 7" key="1">
    <citation type="journal article" date="2019" name="Syst. Appl. Microbiol.">
        <title>Characterization of Bifidobacterium species in feaces of the Egyptian fruit bat: Description of B. vespertilionis sp. nov. and B. rousetti sp. nov.</title>
        <authorList>
            <person name="Modesto M."/>
            <person name="Satti M."/>
            <person name="Watanabe K."/>
            <person name="Puglisi E."/>
            <person name="Morelli L."/>
            <person name="Huang C.-H."/>
            <person name="Liou J.-S."/>
            <person name="Miyashita M."/>
            <person name="Tamura T."/>
            <person name="Saito S."/>
            <person name="Mori K."/>
            <person name="Huang L."/>
            <person name="Sciavilla P."/>
            <person name="Sandri C."/>
            <person name="Spiezio C."/>
            <person name="Vitali F."/>
            <person name="Cavalieri D."/>
            <person name="Perpetuini G."/>
            <person name="Tofalo R."/>
            <person name="Bonetti A."/>
            <person name="Arita M."/>
            <person name="Mattarelli P."/>
        </authorList>
    </citation>
    <scope>NUCLEOTIDE SEQUENCE [LARGE SCALE GENOMIC DNA]</scope>
    <source>
        <strain evidence="6 7">RST27</strain>
    </source>
</reference>
<evidence type="ECO:0000313" key="7">
    <source>
        <dbReference type="Proteomes" id="UP000326060"/>
    </source>
</evidence>
<dbReference type="Gene3D" id="3.30.565.10">
    <property type="entry name" value="Histidine kinase-like ATPase, C-terminal domain"/>
    <property type="match status" value="1"/>
</dbReference>
<feature type="compositionally biased region" description="Polar residues" evidence="4">
    <location>
        <begin position="268"/>
        <end position="281"/>
    </location>
</feature>
<gene>
    <name evidence="6" type="ORF">EMB92_08275</name>
</gene>
<feature type="region of interest" description="Disordered" evidence="4">
    <location>
        <begin position="268"/>
        <end position="291"/>
    </location>
</feature>
<dbReference type="GO" id="GO:0016301">
    <property type="term" value="F:kinase activity"/>
    <property type="evidence" value="ECO:0007669"/>
    <property type="project" value="UniProtKB-KW"/>
</dbReference>
<evidence type="ECO:0000256" key="2">
    <source>
        <dbReference type="ARBA" id="ARBA00022777"/>
    </source>
</evidence>
<evidence type="ECO:0000256" key="1">
    <source>
        <dbReference type="ARBA" id="ARBA00022679"/>
    </source>
</evidence>
<accession>A0A5M9ZBF4</accession>
<evidence type="ECO:0000256" key="4">
    <source>
        <dbReference type="SAM" id="MobiDB-lite"/>
    </source>
</evidence>
<evidence type="ECO:0000256" key="5">
    <source>
        <dbReference type="SAM" id="Phobius"/>
    </source>
</evidence>
<organism evidence="6 7">
    <name type="scientific">Bifidobacterium callitrichos</name>
    <dbReference type="NCBI Taxonomy" id="762209"/>
    <lineage>
        <taxon>Bacteria</taxon>
        <taxon>Bacillati</taxon>
        <taxon>Actinomycetota</taxon>
        <taxon>Actinomycetes</taxon>
        <taxon>Bifidobacteriales</taxon>
        <taxon>Bifidobacteriaceae</taxon>
        <taxon>Bifidobacterium</taxon>
    </lineage>
</organism>
<dbReference type="InterPro" id="IPR050482">
    <property type="entry name" value="Sensor_HK_TwoCompSys"/>
</dbReference>
<proteinExistence type="predicted"/>
<keyword evidence="2 6" id="KW-0418">Kinase</keyword>
<dbReference type="EMBL" id="RZJP01000003">
    <property type="protein sequence ID" value="KAA8815932.1"/>
    <property type="molecule type" value="Genomic_DNA"/>
</dbReference>
<evidence type="ECO:0000313" key="6">
    <source>
        <dbReference type="EMBL" id="KAA8815932.1"/>
    </source>
</evidence>
<keyword evidence="3" id="KW-0902">Two-component regulatory system</keyword>
<comment type="caution">
    <text evidence="6">The sequence shown here is derived from an EMBL/GenBank/DDBJ whole genome shotgun (WGS) entry which is preliminary data.</text>
</comment>
<keyword evidence="5" id="KW-0812">Transmembrane</keyword>
<feature type="transmembrane region" description="Helical" evidence="5">
    <location>
        <begin position="26"/>
        <end position="49"/>
    </location>
</feature>
<feature type="transmembrane region" description="Helical" evidence="5">
    <location>
        <begin position="155"/>
        <end position="173"/>
    </location>
</feature>
<feature type="transmembrane region" description="Helical" evidence="5">
    <location>
        <begin position="97"/>
        <end position="118"/>
    </location>
</feature>
<protein>
    <submittedName>
        <fullName evidence="6">Histidine kinase</fullName>
    </submittedName>
</protein>
<dbReference type="InterPro" id="IPR036890">
    <property type="entry name" value="HATPase_C_sf"/>
</dbReference>
<keyword evidence="1" id="KW-0808">Transferase</keyword>
<keyword evidence="5" id="KW-0472">Membrane</keyword>
<name>A0A5M9ZBF4_9BIFI</name>
<keyword evidence="5" id="KW-1133">Transmembrane helix</keyword>